<dbReference type="SUPFAM" id="SSF55729">
    <property type="entry name" value="Acyl-CoA N-acyltransferases (Nat)"/>
    <property type="match status" value="1"/>
</dbReference>
<dbReference type="RefSeq" id="XP_060668265.1">
    <property type="nucleotide sequence ID" value="XM_060812282.1"/>
</dbReference>
<dbReference type="InterPro" id="IPR016181">
    <property type="entry name" value="Acyl_CoA_acyltransferase"/>
</dbReference>
<dbReference type="InterPro" id="IPR013083">
    <property type="entry name" value="Znf_RING/FYVE/PHD"/>
</dbReference>
<protein>
    <submittedName>
        <fullName evidence="12">Uncharacterized protein LOC107411425 isoform X1</fullName>
    </submittedName>
</protein>
<evidence type="ECO:0000256" key="3">
    <source>
        <dbReference type="ARBA" id="ARBA00022771"/>
    </source>
</evidence>
<accession>A0ABM3ZUU9</accession>
<dbReference type="InterPro" id="IPR042163">
    <property type="entry name" value="PHF12"/>
</dbReference>
<dbReference type="Pfam" id="PF16135">
    <property type="entry name" value="TDBD"/>
    <property type="match status" value="1"/>
</dbReference>
<dbReference type="GeneID" id="107411425"/>
<evidence type="ECO:0000313" key="11">
    <source>
        <dbReference type="Proteomes" id="UP001652623"/>
    </source>
</evidence>
<evidence type="ECO:0000256" key="8">
    <source>
        <dbReference type="SAM" id="Phobius"/>
    </source>
</evidence>
<dbReference type="Gene3D" id="3.30.40.10">
    <property type="entry name" value="Zinc/RING finger domain, C3HC4 (zinc finger)"/>
    <property type="match status" value="2"/>
</dbReference>
<dbReference type="SMART" id="SM00249">
    <property type="entry name" value="PHD"/>
    <property type="match status" value="2"/>
</dbReference>
<dbReference type="Gene3D" id="3.40.630.30">
    <property type="match status" value="1"/>
</dbReference>
<dbReference type="Pfam" id="PF22970">
    <property type="entry name" value="DUF7028"/>
    <property type="match status" value="2"/>
</dbReference>
<dbReference type="InterPro" id="IPR019786">
    <property type="entry name" value="Zinc_finger_PHD-type_CS"/>
</dbReference>
<evidence type="ECO:0000313" key="12">
    <source>
        <dbReference type="RefSeq" id="XP_060668265.1"/>
    </source>
</evidence>
<dbReference type="InterPro" id="IPR008395">
    <property type="entry name" value="Agenet-like_dom"/>
</dbReference>
<dbReference type="SMART" id="SM00184">
    <property type="entry name" value="RING"/>
    <property type="match status" value="2"/>
</dbReference>
<keyword evidence="2" id="KW-0479">Metal-binding</keyword>
<reference evidence="12" key="1">
    <citation type="submission" date="2025-08" db="UniProtKB">
        <authorList>
            <consortium name="RefSeq"/>
        </authorList>
    </citation>
    <scope>IDENTIFICATION</scope>
    <source>
        <tissue evidence="12">Seedling</tissue>
    </source>
</reference>
<dbReference type="SMART" id="SM00743">
    <property type="entry name" value="Agenet"/>
    <property type="match status" value="2"/>
</dbReference>
<dbReference type="InterPro" id="IPR001965">
    <property type="entry name" value="Znf_PHD"/>
</dbReference>
<sequence length="1379" mass="157534">MVLHHNLGVHTRSFFFPNWFFFPKFSAACFFFFFFWVYFLFFYSGFSTKTFSFLLNSFPATPMAVEAGHEETVALRKKKRKKSLSQRKLLDHERVEVRSEEDGFQGSWHSGVVIACDKQGFRNVKYDNVLVDDGSANVVDVVYVSPVLDGIDNGCVNSSNYRGHIRPLPPPYKFGKCDIHYGLCVDVYHLEAWWEGVVFDHEDGLEERYIFFPDIGDGMKAGIEKLRITQDWNEVTENWKKRGNWIFLELIQQYEQEEYLPVSVEQIWYDVRGKEGFEKLREWTSPMKDLWKELVLEVINDNLSITVEELFRVLLLPETLLMLESSQPVTDVNMDCKAETIHCSASTLADKLLSSNMVIDNEARLKDFLDCKAGITNELDEIVDLISGPNPLAMEPNTEQLSFVGKKDGSSRLLTDSDIPNQHKAICVQPQALFMSPSKHDGTSTNCSVFYAESIHHNNANQINEKSKRSTYECATKWKSVTSEMLPEVQFCPDSVDEYYERYCIGKPSNLKSKTSAVKDVRKHLICLGWKFEYMRDKCTPRWRYISPDGKCFYSLRQVCKYLKESPTDLISSISQDIHSSAHASSDDCFLSPPREPQESQPHASSDDYCILSIPGQLQVSQPHYLSDDCFLSMGQPEKSRSGTVVSPDSNTVGVTEYVPQAIVEYSQLRYHKRSKKMRNMIVKVKEHLSALKWKFSHSNTKGKDEWCYKSPTGKVYFSLQDACKGCLDERVLVDAKVKDKELRWKRNDHSLDDEHHICSTQTHRDARKGFLKNGLKGNSKLSHPNIQHASHLKLKRGKGLIKSRGGLDVSRSAHVLRSSKRVQEVVFPTSSYHNPRTMLSWLIDNNVVLPREKVYYISRKNRHIMAEGRISRDGIKCSCCNKVFTLSGFEVHAGSTYHRPAANIYLENGQSLIDCQRKIIGDRKTGNFRTELCDRMNGNWRQGENDYICSVCHYGGELMLCDQCPSSFHKSCLGLTDIPDGDWFCPSCCCRICMERIFQNDIDDAIGESVTCGQCEHNYHIRCLRNKCTVKLESFHKGNWFCSKECKKISSGLQKLLGKPTAVGVDNLTWSILKPLNTDYQHTDVHHIDALMENDSKLNVALGLMHECFEPVKEHRTGRDIIEDVIFCRESDLSRLNFRGFYTVLLERNDELITVAAVRVHGQKVAEIPLVGTQFQYRRLGMCHMLMNELEKKLVELGVERLVLPAVPSVLNAWTTSFGFSQMTDSERLQFLDYTFLEFQDTIICQKLLMKIPSAESRPLKGIELKVNDEICGGDNIDFDHSSAVSEVFQADQIEDSGIVDQRQVKISAGDKSDGNDSPTDMVPMVKQTQDLECRPCDSETNPTLVCSMEDANFKRACGNNGIPVLKYHYKRRKKSAC</sequence>
<dbReference type="Pfam" id="PF05641">
    <property type="entry name" value="Agenet"/>
    <property type="match status" value="1"/>
</dbReference>
<dbReference type="InterPro" id="IPR011011">
    <property type="entry name" value="Znf_FYVE_PHD"/>
</dbReference>
<keyword evidence="4" id="KW-0862">Zinc</keyword>
<dbReference type="InterPro" id="IPR032308">
    <property type="entry name" value="TDBD"/>
</dbReference>
<evidence type="ECO:0000259" key="10">
    <source>
        <dbReference type="PROSITE" id="PS51186"/>
    </source>
</evidence>
<comment type="subcellular location">
    <subcellularLocation>
        <location evidence="1">Nucleus</location>
    </subcellularLocation>
</comment>
<keyword evidence="8" id="KW-0472">Membrane</keyword>
<feature type="domain" description="PHD-type" evidence="9">
    <location>
        <begin position="947"/>
        <end position="992"/>
    </location>
</feature>
<feature type="domain" description="N-acetyltransferase" evidence="10">
    <location>
        <begin position="1089"/>
        <end position="1245"/>
    </location>
</feature>
<name>A0ABM3ZUU9_ZIZJJ</name>
<keyword evidence="11" id="KW-1185">Reference proteome</keyword>
<dbReference type="InterPro" id="IPR000182">
    <property type="entry name" value="GNAT_dom"/>
</dbReference>
<dbReference type="Pfam" id="PF00628">
    <property type="entry name" value="PHD"/>
    <property type="match status" value="1"/>
</dbReference>
<dbReference type="CDD" id="cd04301">
    <property type="entry name" value="NAT_SF"/>
    <property type="match status" value="1"/>
</dbReference>
<organism evidence="11 12">
    <name type="scientific">Ziziphus jujuba</name>
    <name type="common">Chinese jujube</name>
    <name type="synonym">Ziziphus sativa</name>
    <dbReference type="NCBI Taxonomy" id="326968"/>
    <lineage>
        <taxon>Eukaryota</taxon>
        <taxon>Viridiplantae</taxon>
        <taxon>Streptophyta</taxon>
        <taxon>Embryophyta</taxon>
        <taxon>Tracheophyta</taxon>
        <taxon>Spermatophyta</taxon>
        <taxon>Magnoliopsida</taxon>
        <taxon>eudicotyledons</taxon>
        <taxon>Gunneridae</taxon>
        <taxon>Pentapetalae</taxon>
        <taxon>rosids</taxon>
        <taxon>fabids</taxon>
        <taxon>Rosales</taxon>
        <taxon>Rhamnaceae</taxon>
        <taxon>Paliureae</taxon>
        <taxon>Ziziphus</taxon>
    </lineage>
</organism>
<dbReference type="PANTHER" id="PTHR46309:SF12">
    <property type="entry name" value="GB|AAC80581.1"/>
    <property type="match status" value="1"/>
</dbReference>
<evidence type="ECO:0000256" key="5">
    <source>
        <dbReference type="ARBA" id="ARBA00023242"/>
    </source>
</evidence>
<dbReference type="PROSITE" id="PS01359">
    <property type="entry name" value="ZF_PHD_1"/>
    <property type="match status" value="1"/>
</dbReference>
<feature type="transmembrane region" description="Helical" evidence="8">
    <location>
        <begin position="21"/>
        <end position="43"/>
    </location>
</feature>
<gene>
    <name evidence="12" type="primary">LOC107411425</name>
</gene>
<proteinExistence type="predicted"/>
<keyword evidence="5" id="KW-0539">Nucleus</keyword>
<dbReference type="InterPro" id="IPR014002">
    <property type="entry name" value="Agenet_dom_plant"/>
</dbReference>
<dbReference type="InterPro" id="IPR054292">
    <property type="entry name" value="DUF7028"/>
</dbReference>
<dbReference type="PANTHER" id="PTHR46309">
    <property type="entry name" value="PHD FINGER PROTEIN 12"/>
    <property type="match status" value="1"/>
</dbReference>
<evidence type="ECO:0000256" key="2">
    <source>
        <dbReference type="ARBA" id="ARBA00022723"/>
    </source>
</evidence>
<dbReference type="InterPro" id="IPR019787">
    <property type="entry name" value="Znf_PHD-finger"/>
</dbReference>
<feature type="region of interest" description="Disordered" evidence="7">
    <location>
        <begin position="585"/>
        <end position="606"/>
    </location>
</feature>
<evidence type="ECO:0000259" key="9">
    <source>
        <dbReference type="PROSITE" id="PS50016"/>
    </source>
</evidence>
<dbReference type="PROSITE" id="PS51186">
    <property type="entry name" value="GNAT"/>
    <property type="match status" value="1"/>
</dbReference>
<evidence type="ECO:0000256" key="6">
    <source>
        <dbReference type="PROSITE-ProRule" id="PRU00146"/>
    </source>
</evidence>
<dbReference type="Proteomes" id="UP001652623">
    <property type="component" value="Chromosome 10"/>
</dbReference>
<evidence type="ECO:0000256" key="7">
    <source>
        <dbReference type="SAM" id="MobiDB-lite"/>
    </source>
</evidence>
<evidence type="ECO:0000256" key="4">
    <source>
        <dbReference type="ARBA" id="ARBA00022833"/>
    </source>
</evidence>
<keyword evidence="8" id="KW-0812">Transmembrane</keyword>
<dbReference type="SUPFAM" id="SSF57903">
    <property type="entry name" value="FYVE/PHD zinc finger"/>
    <property type="match status" value="1"/>
</dbReference>
<dbReference type="PROSITE" id="PS50016">
    <property type="entry name" value="ZF_PHD_2"/>
    <property type="match status" value="1"/>
</dbReference>
<keyword evidence="3 6" id="KW-0863">Zinc-finger</keyword>
<keyword evidence="8" id="KW-1133">Transmembrane helix</keyword>
<dbReference type="InterPro" id="IPR001841">
    <property type="entry name" value="Znf_RING"/>
</dbReference>
<dbReference type="InterPro" id="IPR056511">
    <property type="entry name" value="IDM1_C"/>
</dbReference>
<evidence type="ECO:0000256" key="1">
    <source>
        <dbReference type="ARBA" id="ARBA00004123"/>
    </source>
</evidence>
<dbReference type="Pfam" id="PF23209">
    <property type="entry name" value="IDM1_C"/>
    <property type="match status" value="1"/>
</dbReference>